<dbReference type="InterPro" id="IPR036388">
    <property type="entry name" value="WH-like_DNA-bd_sf"/>
</dbReference>
<dbReference type="Gene3D" id="3.40.50.300">
    <property type="entry name" value="P-loop containing nucleotide triphosphate hydrolases"/>
    <property type="match status" value="1"/>
</dbReference>
<feature type="DNA-binding region" description="OmpR/PhoB-type" evidence="3">
    <location>
        <begin position="1"/>
        <end position="91"/>
    </location>
</feature>
<comment type="caution">
    <text evidence="5">The sequence shown here is derived from an EMBL/GenBank/DDBJ whole genome shotgun (WGS) entry which is preliminary data.</text>
</comment>
<evidence type="ECO:0000256" key="3">
    <source>
        <dbReference type="PROSITE-ProRule" id="PRU01091"/>
    </source>
</evidence>
<name>A0ABN1P1T2_9ACTN</name>
<dbReference type="PRINTS" id="PR00364">
    <property type="entry name" value="DISEASERSIST"/>
</dbReference>
<reference evidence="5 6" key="1">
    <citation type="journal article" date="2019" name="Int. J. Syst. Evol. Microbiol.">
        <title>The Global Catalogue of Microorganisms (GCM) 10K type strain sequencing project: providing services to taxonomists for standard genome sequencing and annotation.</title>
        <authorList>
            <consortium name="The Broad Institute Genomics Platform"/>
            <consortium name="The Broad Institute Genome Sequencing Center for Infectious Disease"/>
            <person name="Wu L."/>
            <person name="Ma J."/>
        </authorList>
    </citation>
    <scope>NUCLEOTIDE SEQUENCE [LARGE SCALE GENOMIC DNA]</scope>
    <source>
        <strain evidence="5 6">JCM 11136</strain>
    </source>
</reference>
<keyword evidence="6" id="KW-1185">Reference proteome</keyword>
<accession>A0ABN1P1T2</accession>
<dbReference type="SUPFAM" id="SSF52540">
    <property type="entry name" value="P-loop containing nucleoside triphosphate hydrolases"/>
    <property type="match status" value="1"/>
</dbReference>
<evidence type="ECO:0000313" key="5">
    <source>
        <dbReference type="EMBL" id="GAA0921216.1"/>
    </source>
</evidence>
<dbReference type="SUPFAM" id="SSF48452">
    <property type="entry name" value="TPR-like"/>
    <property type="match status" value="2"/>
</dbReference>
<dbReference type="CDD" id="cd15831">
    <property type="entry name" value="BTAD"/>
    <property type="match status" value="1"/>
</dbReference>
<organism evidence="5 6">
    <name type="scientific">Nonomuraea longicatena</name>
    <dbReference type="NCBI Taxonomy" id="83682"/>
    <lineage>
        <taxon>Bacteria</taxon>
        <taxon>Bacillati</taxon>
        <taxon>Actinomycetota</taxon>
        <taxon>Actinomycetes</taxon>
        <taxon>Streptosporangiales</taxon>
        <taxon>Streptosporangiaceae</taxon>
        <taxon>Nonomuraea</taxon>
    </lineage>
</organism>
<evidence type="ECO:0000259" key="4">
    <source>
        <dbReference type="PROSITE" id="PS51755"/>
    </source>
</evidence>
<dbReference type="PANTHER" id="PTHR47691">
    <property type="entry name" value="REGULATOR-RELATED"/>
    <property type="match status" value="1"/>
</dbReference>
<dbReference type="PROSITE" id="PS51755">
    <property type="entry name" value="OMPR_PHOB"/>
    <property type="match status" value="1"/>
</dbReference>
<dbReference type="InterPro" id="IPR005158">
    <property type="entry name" value="BTAD"/>
</dbReference>
<dbReference type="InterPro" id="IPR001867">
    <property type="entry name" value="OmpR/PhoB-type_DNA-bd"/>
</dbReference>
<evidence type="ECO:0000313" key="6">
    <source>
        <dbReference type="Proteomes" id="UP001501578"/>
    </source>
</evidence>
<dbReference type="Pfam" id="PF03704">
    <property type="entry name" value="BTAD"/>
    <property type="match status" value="1"/>
</dbReference>
<keyword evidence="2 3" id="KW-0238">DNA-binding</keyword>
<dbReference type="SMART" id="SM00862">
    <property type="entry name" value="Trans_reg_C"/>
    <property type="match status" value="1"/>
</dbReference>
<proteinExistence type="inferred from homology"/>
<dbReference type="InterPro" id="IPR049945">
    <property type="entry name" value="AAA_22"/>
</dbReference>
<gene>
    <name evidence="5" type="ORF">GCM10009560_19910</name>
</gene>
<feature type="domain" description="OmpR/PhoB-type" evidence="4">
    <location>
        <begin position="1"/>
        <end position="91"/>
    </location>
</feature>
<dbReference type="Pfam" id="PF13401">
    <property type="entry name" value="AAA_22"/>
    <property type="match status" value="1"/>
</dbReference>
<dbReference type="Pfam" id="PF00486">
    <property type="entry name" value="Trans_reg_C"/>
    <property type="match status" value="1"/>
</dbReference>
<dbReference type="SMART" id="SM01043">
    <property type="entry name" value="BTAD"/>
    <property type="match status" value="1"/>
</dbReference>
<comment type="similarity">
    <text evidence="1">Belongs to the AfsR/DnrI/RedD regulatory family.</text>
</comment>
<dbReference type="PANTHER" id="PTHR47691:SF3">
    <property type="entry name" value="HTH-TYPE TRANSCRIPTIONAL REGULATOR RV0890C-RELATED"/>
    <property type="match status" value="1"/>
</dbReference>
<dbReference type="Gene3D" id="1.25.40.10">
    <property type="entry name" value="Tetratricopeptide repeat domain"/>
    <property type="match status" value="2"/>
</dbReference>
<evidence type="ECO:0000256" key="1">
    <source>
        <dbReference type="ARBA" id="ARBA00005820"/>
    </source>
</evidence>
<dbReference type="Proteomes" id="UP001501578">
    <property type="component" value="Unassembled WGS sequence"/>
</dbReference>
<dbReference type="InterPro" id="IPR016032">
    <property type="entry name" value="Sig_transdc_resp-reg_C-effctor"/>
</dbReference>
<dbReference type="RefSeq" id="WP_343949452.1">
    <property type="nucleotide sequence ID" value="NZ_BAAAHQ010000008.1"/>
</dbReference>
<dbReference type="Gene3D" id="1.10.10.10">
    <property type="entry name" value="Winged helix-like DNA-binding domain superfamily/Winged helix DNA-binding domain"/>
    <property type="match status" value="1"/>
</dbReference>
<evidence type="ECO:0000256" key="2">
    <source>
        <dbReference type="ARBA" id="ARBA00023125"/>
    </source>
</evidence>
<dbReference type="EMBL" id="BAAAHQ010000008">
    <property type="protein sequence ID" value="GAA0921216.1"/>
    <property type="molecule type" value="Genomic_DNA"/>
</dbReference>
<sequence length="1031" mass="110265">MRFGVLGPLAVWASDGAPSPVPEAKVRLLLAVLLADRGQVVSSSRLVDALWEDRPPRDPVAALRVKVSQLRTALGSRDVVRHQPPGYLLDVPADAVDADRFLALVAPGDAGPRERAGALAEALGLWRGPAYSGFEDLDFALPVVSRLEEARLSALEEQAETLLALGEPVEIADLVAEHPLRERLRAVQMTALYRAGRQSEALAAYTALRERLSEELGVDPSPALADLHTRILRQDPALAAPARAATNLPASLTELIGRDAAVAELGGLLRGNRLVTLTGPGGVGKTRLALAVAGQAAGCHPDGVWLVELAPLRPSPASPQVAEAVGEVLGLRDHGSDAMADRLVAALSGKRTLLVLDNCEHVIEDVVRLARRLLQSVSGLSILATSQETLRVTGEVPWPVPPLTPEAAIELFTTRAADISRTPSPTSPGTGAGLDDAAVAEICARLDGIPLALELAAARARVLTPRQLAERLDDRFGLLTSGRRDAPARQRTLRAVIDWSWELLGEQERLVLRRVAVHRDGCTLEAAEVVCAEPGVDVLDVLARLVDRSLVVPSGGRFRLLESVNAYALERLAEAGEDLMARRRHLCHHVALAERAEPLLRGPEQRRALDTLEAESANLRAALDTAVALGESSGGARLAHRLVRSLAWYWVLRGRLGEARRSLEAALTLSDDAETLLWLQSVRLDLGVPVDVDRDRLAEVDPSRRPRLAAVLGRAVFGFEDSSVSVELIEDSLREAGDDRWAVAMALSVRAGHAVLRGDLAALRENGERSLELFRAVGDRWGQGHAAARLSTLPEIGGDYARAAELRRTDLLVAEDLGLWGAVADALARLGRIALLTGDYAAADEYHERSRRLAVEQSNRVTEQFAETGLALSARRQGRLDEAERLLRRCLDWAIGMAGDPGIALLQAQLGFVAEQRAWAAGSRDGSSALAWHQRALAVSLNIGDPRAVALALEGVAGARTLQGRHRDAALLLGQAGALRAAAGAPLPPGEQWDVHRIREHLQAAMSGTDLAAALAEGAGMTPDEALSLTR</sequence>
<dbReference type="SUPFAM" id="SSF46894">
    <property type="entry name" value="C-terminal effector domain of the bipartite response regulators"/>
    <property type="match status" value="1"/>
</dbReference>
<dbReference type="InterPro" id="IPR027417">
    <property type="entry name" value="P-loop_NTPase"/>
</dbReference>
<dbReference type="InterPro" id="IPR011990">
    <property type="entry name" value="TPR-like_helical_dom_sf"/>
</dbReference>
<protein>
    <submittedName>
        <fullName evidence="5">BTAD domain-containing putative transcriptional regulator</fullName>
    </submittedName>
</protein>